<keyword evidence="3" id="KW-1185">Reference proteome</keyword>
<keyword evidence="1" id="KW-0472">Membrane</keyword>
<evidence type="ECO:0000313" key="2">
    <source>
        <dbReference type="EMBL" id="GFO15061.1"/>
    </source>
</evidence>
<organism evidence="2 3">
    <name type="scientific">Plakobranchus ocellatus</name>
    <dbReference type="NCBI Taxonomy" id="259542"/>
    <lineage>
        <taxon>Eukaryota</taxon>
        <taxon>Metazoa</taxon>
        <taxon>Spiralia</taxon>
        <taxon>Lophotrochozoa</taxon>
        <taxon>Mollusca</taxon>
        <taxon>Gastropoda</taxon>
        <taxon>Heterobranchia</taxon>
        <taxon>Euthyneura</taxon>
        <taxon>Panpulmonata</taxon>
        <taxon>Sacoglossa</taxon>
        <taxon>Placobranchoidea</taxon>
        <taxon>Plakobranchidae</taxon>
        <taxon>Plakobranchus</taxon>
    </lineage>
</organism>
<evidence type="ECO:0000256" key="1">
    <source>
        <dbReference type="SAM" id="Phobius"/>
    </source>
</evidence>
<gene>
    <name evidence="2" type="ORF">PoB_004156600</name>
</gene>
<feature type="transmembrane region" description="Helical" evidence="1">
    <location>
        <begin position="15"/>
        <end position="38"/>
    </location>
</feature>
<evidence type="ECO:0000313" key="3">
    <source>
        <dbReference type="Proteomes" id="UP000735302"/>
    </source>
</evidence>
<keyword evidence="1" id="KW-1133">Transmembrane helix</keyword>
<dbReference type="AlphaFoldDB" id="A0AAV4B8B0"/>
<name>A0AAV4B8B0_9GAST</name>
<comment type="caution">
    <text evidence="2">The sequence shown here is derived from an EMBL/GenBank/DDBJ whole genome shotgun (WGS) entry which is preliminary data.</text>
</comment>
<keyword evidence="1" id="KW-0812">Transmembrane</keyword>
<dbReference type="EMBL" id="BLXT01004603">
    <property type="protein sequence ID" value="GFO15061.1"/>
    <property type="molecule type" value="Genomic_DNA"/>
</dbReference>
<protein>
    <recommendedName>
        <fullName evidence="4">Secreted protein</fullName>
    </recommendedName>
</protein>
<accession>A0AAV4B8B0</accession>
<dbReference type="Proteomes" id="UP000735302">
    <property type="component" value="Unassembled WGS sequence"/>
</dbReference>
<evidence type="ECO:0008006" key="4">
    <source>
        <dbReference type="Google" id="ProtNLM"/>
    </source>
</evidence>
<reference evidence="2 3" key="1">
    <citation type="journal article" date="2021" name="Elife">
        <title>Chloroplast acquisition without the gene transfer in kleptoplastic sea slugs, Plakobranchus ocellatus.</title>
        <authorList>
            <person name="Maeda T."/>
            <person name="Takahashi S."/>
            <person name="Yoshida T."/>
            <person name="Shimamura S."/>
            <person name="Takaki Y."/>
            <person name="Nagai Y."/>
            <person name="Toyoda A."/>
            <person name="Suzuki Y."/>
            <person name="Arimoto A."/>
            <person name="Ishii H."/>
            <person name="Satoh N."/>
            <person name="Nishiyama T."/>
            <person name="Hasebe M."/>
            <person name="Maruyama T."/>
            <person name="Minagawa J."/>
            <person name="Obokata J."/>
            <person name="Shigenobu S."/>
        </authorList>
    </citation>
    <scope>NUCLEOTIDE SEQUENCE [LARGE SCALE GENOMIC DNA]</scope>
</reference>
<sequence>MPCCRATFYRPSRGFWTLARVAVWLYVGHNLAPLMIVWPPKMAAVTRNANDLTLRLMRGRRQVLIAPRDKMKKAKMMVCACEEERGRECDERDRQTVELG</sequence>
<proteinExistence type="predicted"/>